<gene>
    <name evidence="1" type="ORF">F511_35814</name>
</gene>
<sequence length="66" mass="7248">MVQMFKALESTGIRGFLGCPSVLYEDELVAFFAQKLVKDNEIISCVQGKFVGISVDQFAGAFELPD</sequence>
<protein>
    <submittedName>
        <fullName evidence="1">Uncharacterized protein</fullName>
    </submittedName>
</protein>
<evidence type="ECO:0000313" key="1">
    <source>
        <dbReference type="EMBL" id="KZV19330.1"/>
    </source>
</evidence>
<keyword evidence="2" id="KW-1185">Reference proteome</keyword>
<evidence type="ECO:0000313" key="2">
    <source>
        <dbReference type="Proteomes" id="UP000250235"/>
    </source>
</evidence>
<dbReference type="EMBL" id="KV016708">
    <property type="protein sequence ID" value="KZV19330.1"/>
    <property type="molecule type" value="Genomic_DNA"/>
</dbReference>
<dbReference type="Proteomes" id="UP000250235">
    <property type="component" value="Unassembled WGS sequence"/>
</dbReference>
<dbReference type="AlphaFoldDB" id="A0A2Z7AC77"/>
<proteinExistence type="predicted"/>
<accession>A0A2Z7AC77</accession>
<organism evidence="1 2">
    <name type="scientific">Dorcoceras hygrometricum</name>
    <dbReference type="NCBI Taxonomy" id="472368"/>
    <lineage>
        <taxon>Eukaryota</taxon>
        <taxon>Viridiplantae</taxon>
        <taxon>Streptophyta</taxon>
        <taxon>Embryophyta</taxon>
        <taxon>Tracheophyta</taxon>
        <taxon>Spermatophyta</taxon>
        <taxon>Magnoliopsida</taxon>
        <taxon>eudicotyledons</taxon>
        <taxon>Gunneridae</taxon>
        <taxon>Pentapetalae</taxon>
        <taxon>asterids</taxon>
        <taxon>lamiids</taxon>
        <taxon>Lamiales</taxon>
        <taxon>Gesneriaceae</taxon>
        <taxon>Didymocarpoideae</taxon>
        <taxon>Trichosporeae</taxon>
        <taxon>Loxocarpinae</taxon>
        <taxon>Dorcoceras</taxon>
    </lineage>
</organism>
<reference evidence="1 2" key="1">
    <citation type="journal article" date="2015" name="Proc. Natl. Acad. Sci. U.S.A.">
        <title>The resurrection genome of Boea hygrometrica: A blueprint for survival of dehydration.</title>
        <authorList>
            <person name="Xiao L."/>
            <person name="Yang G."/>
            <person name="Zhang L."/>
            <person name="Yang X."/>
            <person name="Zhao S."/>
            <person name="Ji Z."/>
            <person name="Zhou Q."/>
            <person name="Hu M."/>
            <person name="Wang Y."/>
            <person name="Chen M."/>
            <person name="Xu Y."/>
            <person name="Jin H."/>
            <person name="Xiao X."/>
            <person name="Hu G."/>
            <person name="Bao F."/>
            <person name="Hu Y."/>
            <person name="Wan P."/>
            <person name="Li L."/>
            <person name="Deng X."/>
            <person name="Kuang T."/>
            <person name="Xiang C."/>
            <person name="Zhu J.K."/>
            <person name="Oliver M.J."/>
            <person name="He Y."/>
        </authorList>
    </citation>
    <scope>NUCLEOTIDE SEQUENCE [LARGE SCALE GENOMIC DNA]</scope>
    <source>
        <strain evidence="2">cv. XS01</strain>
    </source>
</reference>
<name>A0A2Z7AC77_9LAMI</name>